<dbReference type="AlphaFoldDB" id="V3ZSK9"/>
<name>V3ZSK9_LOTGI</name>
<evidence type="ECO:0000313" key="3">
    <source>
        <dbReference type="Proteomes" id="UP000030746"/>
    </source>
</evidence>
<dbReference type="PANTHER" id="PTHR31751:SF7">
    <property type="entry name" value="THAP-TYPE DOMAIN-CONTAINING PROTEIN"/>
    <property type="match status" value="1"/>
</dbReference>
<dbReference type="PANTHER" id="PTHR31751">
    <property type="entry name" value="SI:CH211-108C17.2-RELATED-RELATED"/>
    <property type="match status" value="1"/>
</dbReference>
<dbReference type="CTD" id="20236422"/>
<sequence>MADSETRVRAKRKNALSDSTKKSRKLARDREYQRKKRESLHSAVNILSQITRWQDFKTANRVINDEQAAQMLLDHYESWKLQQEHEATQNCSITHGIIYSPSTRRLLTPFRHRPKISLTTTSKLADHDPIVPYLTQASSIYRLNSNKDSSSDTEIEPSKSHGEVKKMDSSHDQQDRTNKQIKKNVKVERSDGSSCSVDNVAIKTESDLGGLTNQDDEDDSDCVPDSDQVSYQNVYIDYDDLQTIGEGEDCELLESDRDEDIEIEADTITDEDSVSNLLKDHLSIVFDSQLLVLSKLKIPAKCRKCDGVITEELKHVGSSTLIIWMCTSGHKIERWCSQPVVRRIRVGDFLLASNILASGNNYRKIAMLFQFMNMGCVSESTFNRIQKHYCSPAITNFR</sequence>
<proteinExistence type="predicted"/>
<feature type="compositionally biased region" description="Acidic residues" evidence="1">
    <location>
        <begin position="214"/>
        <end position="224"/>
    </location>
</feature>
<dbReference type="Proteomes" id="UP000030746">
    <property type="component" value="Unassembled WGS sequence"/>
</dbReference>
<dbReference type="RefSeq" id="XP_009062275.1">
    <property type="nucleotide sequence ID" value="XM_009064027.1"/>
</dbReference>
<evidence type="ECO:0000256" key="1">
    <source>
        <dbReference type="SAM" id="MobiDB-lite"/>
    </source>
</evidence>
<keyword evidence="3" id="KW-1185">Reference proteome</keyword>
<feature type="compositionally biased region" description="Basic and acidic residues" evidence="1">
    <location>
        <begin position="156"/>
        <end position="178"/>
    </location>
</feature>
<feature type="region of interest" description="Disordered" evidence="1">
    <location>
        <begin position="144"/>
        <end position="226"/>
    </location>
</feature>
<accession>V3ZSK9</accession>
<gene>
    <name evidence="2" type="ORF">LOTGIDRAFT_154830</name>
</gene>
<dbReference type="HOGENOM" id="CLU_693165_0_0_1"/>
<protein>
    <submittedName>
        <fullName evidence="2">Uncharacterized protein</fullName>
    </submittedName>
</protein>
<reference evidence="2 3" key="1">
    <citation type="journal article" date="2013" name="Nature">
        <title>Insights into bilaterian evolution from three spiralian genomes.</title>
        <authorList>
            <person name="Simakov O."/>
            <person name="Marletaz F."/>
            <person name="Cho S.J."/>
            <person name="Edsinger-Gonzales E."/>
            <person name="Havlak P."/>
            <person name="Hellsten U."/>
            <person name="Kuo D.H."/>
            <person name="Larsson T."/>
            <person name="Lv J."/>
            <person name="Arendt D."/>
            <person name="Savage R."/>
            <person name="Osoegawa K."/>
            <person name="de Jong P."/>
            <person name="Grimwood J."/>
            <person name="Chapman J.A."/>
            <person name="Shapiro H."/>
            <person name="Aerts A."/>
            <person name="Otillar R.P."/>
            <person name="Terry A.Y."/>
            <person name="Boore J.L."/>
            <person name="Grigoriev I.V."/>
            <person name="Lindberg D.R."/>
            <person name="Seaver E.C."/>
            <person name="Weisblat D.A."/>
            <person name="Putnam N.H."/>
            <person name="Rokhsar D.S."/>
        </authorList>
    </citation>
    <scope>NUCLEOTIDE SEQUENCE [LARGE SCALE GENOMIC DNA]</scope>
</reference>
<organism evidence="2 3">
    <name type="scientific">Lottia gigantea</name>
    <name type="common">Giant owl limpet</name>
    <dbReference type="NCBI Taxonomy" id="225164"/>
    <lineage>
        <taxon>Eukaryota</taxon>
        <taxon>Metazoa</taxon>
        <taxon>Spiralia</taxon>
        <taxon>Lophotrochozoa</taxon>
        <taxon>Mollusca</taxon>
        <taxon>Gastropoda</taxon>
        <taxon>Patellogastropoda</taxon>
        <taxon>Lottioidea</taxon>
        <taxon>Lottiidae</taxon>
        <taxon>Lottia</taxon>
    </lineage>
</organism>
<dbReference type="KEGG" id="lgi:LOTGIDRAFT_154830"/>
<dbReference type="GeneID" id="20236422"/>
<feature type="region of interest" description="Disordered" evidence="1">
    <location>
        <begin position="1"/>
        <end position="34"/>
    </location>
</feature>
<dbReference type="EMBL" id="KB202953">
    <property type="protein sequence ID" value="ESO87332.1"/>
    <property type="molecule type" value="Genomic_DNA"/>
</dbReference>
<dbReference type="OrthoDB" id="10064735at2759"/>
<dbReference type="OMA" id="IMSHEEV"/>
<evidence type="ECO:0000313" key="2">
    <source>
        <dbReference type="EMBL" id="ESO87332.1"/>
    </source>
</evidence>